<proteinExistence type="predicted"/>
<organism evidence="1 2">
    <name type="scientific">Synechococcus phage S-CAM8</name>
    <dbReference type="NCBI Taxonomy" id="754038"/>
    <lineage>
        <taxon>Viruses</taxon>
        <taxon>Duplodnaviria</taxon>
        <taxon>Heunggongvirae</taxon>
        <taxon>Uroviricota</taxon>
        <taxon>Caudoviricetes</taxon>
        <taxon>Pantevenvirales</taxon>
        <taxon>Kyanoviridae</taxon>
        <taxon>Neritesvirus</taxon>
        <taxon>Neritesvirus scam8</taxon>
    </lineage>
</organism>
<protein>
    <submittedName>
        <fullName evidence="1">Uncharacterized protein</fullName>
    </submittedName>
</protein>
<name>G8EY43_9CAUD</name>
<evidence type="ECO:0000313" key="2">
    <source>
        <dbReference type="Proteomes" id="UP000297591"/>
    </source>
</evidence>
<reference evidence="1 2" key="1">
    <citation type="submission" date="2010-12" db="EMBL/GenBank/DDBJ databases">
        <title>The Genome Sequence of Synechococcus phage S-CAM8 0608SB47.</title>
        <authorList>
            <consortium name="The Broad Institute Genome Sequencing Platform"/>
            <person name="Henn M.R."/>
            <person name="Martiny J."/>
            <person name="Weihe C."/>
            <person name="Levin J."/>
            <person name="Malboeuf C."/>
            <person name="Casali M."/>
            <person name="Russ C."/>
            <person name="Lennon N."/>
            <person name="Chapman S.B."/>
            <person name="Erlich R."/>
            <person name="Young S.K."/>
            <person name="Yandava C."/>
            <person name="Zeng Q."/>
            <person name="Alvarado L."/>
            <person name="Anderson S."/>
            <person name="Berlin A."/>
            <person name="Chen Z."/>
            <person name="Freedman E."/>
            <person name="Gellesch M."/>
            <person name="Goldberg J."/>
            <person name="Green L."/>
            <person name="Griggs A."/>
            <person name="Gujja S."/>
            <person name="Heilman E.R."/>
            <person name="Heiman D."/>
            <person name="Hollinger A."/>
            <person name="Howarth C."/>
            <person name="Larson L."/>
            <person name="Mehta T."/>
            <person name="Pearson M."/>
            <person name="Roberts A."/>
            <person name="Ryan E."/>
            <person name="Saif S."/>
            <person name="Shea T."/>
            <person name="Shenoy N."/>
            <person name="Sisk P."/>
            <person name="Stolte C."/>
            <person name="Sykes S."/>
            <person name="White J."/>
            <person name="Haas B."/>
            <person name="Nusbaum C."/>
            <person name="Birren B."/>
        </authorList>
    </citation>
    <scope>NUCLEOTIDE SEQUENCE [LARGE SCALE GENOMIC DNA]</scope>
    <source>
        <strain evidence="1 2">0608SB47</strain>
    </source>
</reference>
<accession>G8EY43</accession>
<evidence type="ECO:0000313" key="1">
    <source>
        <dbReference type="EMBL" id="AET72733.1"/>
    </source>
</evidence>
<sequence>MRLPGGIHPSTGERTTISTTRTETFTPDEIGAAAPTIFQRGTRPAEPSHHWFSKLPPAEQRTLAVGILRDYIPLRTEAGQGTYPTCFACLAALTHHFGQSLAQDIVLEADWQSPGTWEPVKKILSIGDAPIRASISKLINTAIANGWELPQNVDAEEPNEAPEEHHAVIPFQFLGYEHGKHYYMPRASSQAIELTISSHTKLHLISLTSSLEFWQRNFTVNDKLDWDLATEWLMQESHKKGVFDPDRIRGRGAWVDANRVIFHLGMRMIVDNREQKVSDGISSYYFYEHAKPLDGPSEIPLEDDVSVQLFRLAKSFSWESPSYAFLLAGWVALAPICGALEWRSHIWVTGGKGTGKTTILSRFLKPLLGGIYQSATGGTTEPGLRAALRSDAIPVLFDEFEQNDSREKQNRDNVLAMARIASSEGGKIIKGSAGGGAANQYEIRSMFCVSSINASLVQGADRDRFCVLTLQKGEGDWLPLEAQIAKLCTPETGRSLVARTLARVPTIRANARKFAAALAVEHGQRFGDQHGTLLAGAFSLLPDSDRELSDVEAAEFCGGIDWTSQRRDERDADEDQCLARILESMITVEGGRRFTIMNLVESLCGPKMGTIEGSDETAEKVLGRYGIRLMSGSMTIANSNTNLERLLDDTAWSGGAHKQALKRVFGASGSPGMVRFCGSKSSRATVIPLTAIIDTD</sequence>
<gene>
    <name evidence="1" type="ORF">SXFG_00184</name>
</gene>
<dbReference type="Proteomes" id="UP000297591">
    <property type="component" value="Segment"/>
</dbReference>
<dbReference type="EMBL" id="JF974299">
    <property type="protein sequence ID" value="AET72733.1"/>
    <property type="molecule type" value="Genomic_DNA"/>
</dbReference>